<dbReference type="EMBL" id="AP014924">
    <property type="protein sequence ID" value="BAS29376.1"/>
    <property type="molecule type" value="Genomic_DNA"/>
</dbReference>
<gene>
    <name evidence="1" type="ORF">LIP_3565</name>
</gene>
<dbReference type="STRING" id="1555112.LIP_3565"/>
<reference evidence="2" key="1">
    <citation type="submission" date="2015-07" db="EMBL/GenBank/DDBJ databases">
        <title>Complete genome sequence and phylogenetic analysis of Limnochorda pilosa.</title>
        <authorList>
            <person name="Watanabe M."/>
            <person name="Kojima H."/>
            <person name="Fukui M."/>
        </authorList>
    </citation>
    <scope>NUCLEOTIDE SEQUENCE [LARGE SCALE GENOMIC DNA]</scope>
    <source>
        <strain evidence="2">HC45</strain>
    </source>
</reference>
<dbReference type="Proteomes" id="UP000065807">
    <property type="component" value="Chromosome"/>
</dbReference>
<organism evidence="1 2">
    <name type="scientific">Limnochorda pilosa</name>
    <dbReference type="NCBI Taxonomy" id="1555112"/>
    <lineage>
        <taxon>Bacteria</taxon>
        <taxon>Bacillati</taxon>
        <taxon>Bacillota</taxon>
        <taxon>Limnochordia</taxon>
        <taxon>Limnochordales</taxon>
        <taxon>Limnochordaceae</taxon>
        <taxon>Limnochorda</taxon>
    </lineage>
</organism>
<protein>
    <submittedName>
        <fullName evidence="1">Uncharacterized protein</fullName>
    </submittedName>
</protein>
<dbReference type="RefSeq" id="WP_068141012.1">
    <property type="nucleotide sequence ID" value="NZ_AP014924.1"/>
</dbReference>
<evidence type="ECO:0000313" key="2">
    <source>
        <dbReference type="Proteomes" id="UP000065807"/>
    </source>
</evidence>
<dbReference type="KEGG" id="lpil:LIP_3565"/>
<evidence type="ECO:0000313" key="1">
    <source>
        <dbReference type="EMBL" id="BAS29376.1"/>
    </source>
</evidence>
<reference evidence="2" key="2">
    <citation type="journal article" date="2016" name="Int. J. Syst. Evol. Microbiol.">
        <title>Complete genome sequence and cell structure of Limnochorda pilosa, a Gram-negative spore-former within the phylum Firmicutes.</title>
        <authorList>
            <person name="Watanabe M."/>
            <person name="Kojima H."/>
            <person name="Fukui M."/>
        </authorList>
    </citation>
    <scope>NUCLEOTIDE SEQUENCE [LARGE SCALE GENOMIC DNA]</scope>
    <source>
        <strain evidence="2">HC45</strain>
    </source>
</reference>
<accession>A0A0K2SQK0</accession>
<keyword evidence="2" id="KW-1185">Reference proteome</keyword>
<sequence>MDLRCPKCNALIAERVPLDDKGNVAVDRELRMELEEPGSDTYHILCPNEGCDGYLRAVSTTTRAGNPGLRILHDA</sequence>
<name>A0A0K2SQK0_LIMPI</name>
<dbReference type="AlphaFoldDB" id="A0A0K2SQK0"/>
<proteinExistence type="predicted"/>